<accession>A0A328DFL8</accession>
<dbReference type="Proteomes" id="UP000249390">
    <property type="component" value="Unassembled WGS sequence"/>
</dbReference>
<proteinExistence type="predicted"/>
<gene>
    <name evidence="3" type="ORF">DM860_011794</name>
</gene>
<name>A0A328DFL8_9ASTE</name>
<reference evidence="3 4" key="1">
    <citation type="submission" date="2018-06" db="EMBL/GenBank/DDBJ databases">
        <title>The Genome of Cuscuta australis (Dodder) Provides Insight into the Evolution of Plant Parasitism.</title>
        <authorList>
            <person name="Liu H."/>
        </authorList>
    </citation>
    <scope>NUCLEOTIDE SEQUENCE [LARGE SCALE GENOMIC DNA]</scope>
    <source>
        <strain evidence="4">cv. Yunnan</strain>
        <tissue evidence="3">Vines</tissue>
    </source>
</reference>
<evidence type="ECO:0000256" key="1">
    <source>
        <dbReference type="SAM" id="MobiDB-lite"/>
    </source>
</evidence>
<feature type="compositionally biased region" description="Polar residues" evidence="1">
    <location>
        <begin position="27"/>
        <end position="47"/>
    </location>
</feature>
<protein>
    <recommendedName>
        <fullName evidence="2">DUF4283 domain-containing protein</fullName>
    </recommendedName>
</protein>
<comment type="caution">
    <text evidence="3">The sequence shown here is derived from an EMBL/GenBank/DDBJ whole genome shotgun (WGS) entry which is preliminary data.</text>
</comment>
<dbReference type="InterPro" id="IPR025558">
    <property type="entry name" value="DUF4283"/>
</dbReference>
<evidence type="ECO:0000313" key="3">
    <source>
        <dbReference type="EMBL" id="RAL44517.1"/>
    </source>
</evidence>
<dbReference type="Pfam" id="PF14111">
    <property type="entry name" value="DUF4283"/>
    <property type="match status" value="1"/>
</dbReference>
<dbReference type="PANTHER" id="PTHR33233:SF14">
    <property type="entry name" value="ENDONUCLEASE_EXONUCLEASE_PHOSPHATASE"/>
    <property type="match status" value="1"/>
</dbReference>
<evidence type="ECO:0000259" key="2">
    <source>
        <dbReference type="Pfam" id="PF14111"/>
    </source>
</evidence>
<evidence type="ECO:0000313" key="4">
    <source>
        <dbReference type="Proteomes" id="UP000249390"/>
    </source>
</evidence>
<sequence>MARKRGRPRKEVNGMQSTPKPADLESGNRSAQSETGKSKVGQVSTSPKTPAAVTFLESIKGLGSHGEVNIEIVKGECSNKNLETRMTKGSYAEVLEGKEKIEYGLTYIKSEEINGQFLAKMSKDDLIEDLGMWDQALVLCILGANPPVEVIEGYVRRIWKDYKIEDVNYLKEGQYVVCFSQIEERDEILKRKYYYFDNKPVYVQAWSPGNQIDITGLKDVPIWVQFPGLNMKYWSSTGLRKVQEEEREQEDIEVQEKVQMDAREPGKDDEGFQMVSKRKSARRLTIDELYKGGLSDAPYTGHYPFLT</sequence>
<feature type="region of interest" description="Disordered" evidence="1">
    <location>
        <begin position="1"/>
        <end position="47"/>
    </location>
</feature>
<dbReference type="PANTHER" id="PTHR33233">
    <property type="entry name" value="ENDONUCLEASE/EXONUCLEASE/PHOSPHATASE"/>
    <property type="match status" value="1"/>
</dbReference>
<feature type="domain" description="DUF4283" evidence="2">
    <location>
        <begin position="133"/>
        <end position="209"/>
    </location>
</feature>
<organism evidence="3 4">
    <name type="scientific">Cuscuta australis</name>
    <dbReference type="NCBI Taxonomy" id="267555"/>
    <lineage>
        <taxon>Eukaryota</taxon>
        <taxon>Viridiplantae</taxon>
        <taxon>Streptophyta</taxon>
        <taxon>Embryophyta</taxon>
        <taxon>Tracheophyta</taxon>
        <taxon>Spermatophyta</taxon>
        <taxon>Magnoliopsida</taxon>
        <taxon>eudicotyledons</taxon>
        <taxon>Gunneridae</taxon>
        <taxon>Pentapetalae</taxon>
        <taxon>asterids</taxon>
        <taxon>lamiids</taxon>
        <taxon>Solanales</taxon>
        <taxon>Convolvulaceae</taxon>
        <taxon>Cuscuteae</taxon>
        <taxon>Cuscuta</taxon>
        <taxon>Cuscuta subgen. Grammica</taxon>
        <taxon>Cuscuta sect. Cleistogrammica</taxon>
    </lineage>
</organism>
<dbReference type="AlphaFoldDB" id="A0A328DFL8"/>
<dbReference type="EMBL" id="NQVE01000143">
    <property type="protein sequence ID" value="RAL44517.1"/>
    <property type="molecule type" value="Genomic_DNA"/>
</dbReference>
<keyword evidence="4" id="KW-1185">Reference proteome</keyword>